<dbReference type="GO" id="GO:0003677">
    <property type="term" value="F:DNA binding"/>
    <property type="evidence" value="ECO:0007669"/>
    <property type="project" value="UniProtKB-KW"/>
</dbReference>
<dbReference type="PROSITE" id="PS51118">
    <property type="entry name" value="HTH_HXLR"/>
    <property type="match status" value="1"/>
</dbReference>
<comment type="caution">
    <text evidence="5">The sequence shown here is derived from an EMBL/GenBank/DDBJ whole genome shotgun (WGS) entry which is preliminary data.</text>
</comment>
<keyword evidence="3" id="KW-0804">Transcription</keyword>
<dbReference type="InterPro" id="IPR036390">
    <property type="entry name" value="WH_DNA-bd_sf"/>
</dbReference>
<dbReference type="Pfam" id="PF01638">
    <property type="entry name" value="HxlR"/>
    <property type="match status" value="1"/>
</dbReference>
<name>A0A0M0KME4_ALKHA</name>
<evidence type="ECO:0000256" key="3">
    <source>
        <dbReference type="ARBA" id="ARBA00023163"/>
    </source>
</evidence>
<dbReference type="PANTHER" id="PTHR33204">
    <property type="entry name" value="TRANSCRIPTIONAL REGULATOR, MARR FAMILY"/>
    <property type="match status" value="1"/>
</dbReference>
<keyword evidence="2" id="KW-0238">DNA-binding</keyword>
<accession>A0A4Y7WZG1</accession>
<dbReference type="AlphaFoldDB" id="A0A0M0KME4"/>
<sequence>MGKKCTGVEKTLAVVSGKWTSMILYHLYTNEKLRFGELRRALPGITQKMLTSDLRELEKHRIIERKVYPQVPPKVEYCITDHGKTLLPLLEQMDEWGDAHAQQTLDPSASTIHSI</sequence>
<dbReference type="OMA" id="CPTNQLL"/>
<proteinExistence type="predicted"/>
<evidence type="ECO:0000259" key="4">
    <source>
        <dbReference type="PROSITE" id="PS51118"/>
    </source>
</evidence>
<dbReference type="EMBL" id="LILD01000001">
    <property type="protein sequence ID" value="KOO39945.1"/>
    <property type="molecule type" value="Genomic_DNA"/>
</dbReference>
<dbReference type="RefSeq" id="WP_010897179.1">
    <property type="nucleotide sequence ID" value="NZ_CP040441.1"/>
</dbReference>
<organism evidence="5">
    <name type="scientific">Halalkalibacterium halodurans</name>
    <name type="common">Bacillus halodurans</name>
    <dbReference type="NCBI Taxonomy" id="86665"/>
    <lineage>
        <taxon>Bacteria</taxon>
        <taxon>Bacillati</taxon>
        <taxon>Bacillota</taxon>
        <taxon>Bacilli</taxon>
        <taxon>Bacillales</taxon>
        <taxon>Bacillaceae</taxon>
        <taxon>Halalkalibacterium (ex Joshi et al. 2022)</taxon>
    </lineage>
</organism>
<dbReference type="SUPFAM" id="SSF46785">
    <property type="entry name" value="Winged helix' DNA-binding domain"/>
    <property type="match status" value="1"/>
</dbReference>
<dbReference type="InterPro" id="IPR002577">
    <property type="entry name" value="HTH_HxlR"/>
</dbReference>
<gene>
    <name evidence="5" type="ORF">AMD02_14620</name>
</gene>
<evidence type="ECO:0000313" key="5">
    <source>
        <dbReference type="EMBL" id="KOO39945.1"/>
    </source>
</evidence>
<evidence type="ECO:0000256" key="2">
    <source>
        <dbReference type="ARBA" id="ARBA00023125"/>
    </source>
</evidence>
<dbReference type="PATRIC" id="fig|136160.3.peg.3393"/>
<dbReference type="PANTHER" id="PTHR33204:SF29">
    <property type="entry name" value="TRANSCRIPTIONAL REGULATOR"/>
    <property type="match status" value="1"/>
</dbReference>
<keyword evidence="1" id="KW-0805">Transcription regulation</keyword>
<dbReference type="Gene3D" id="1.10.10.10">
    <property type="entry name" value="Winged helix-like DNA-binding domain superfamily/Winged helix DNA-binding domain"/>
    <property type="match status" value="1"/>
</dbReference>
<accession>A0A0M0KME4</accession>
<dbReference type="InterPro" id="IPR036388">
    <property type="entry name" value="WH-like_DNA-bd_sf"/>
</dbReference>
<dbReference type="GeneID" id="87596642"/>
<feature type="domain" description="HTH hxlR-type" evidence="4">
    <location>
        <begin position="5"/>
        <end position="105"/>
    </location>
</feature>
<evidence type="ECO:0000256" key="1">
    <source>
        <dbReference type="ARBA" id="ARBA00023015"/>
    </source>
</evidence>
<protein>
    <submittedName>
        <fullName evidence="5">MarR family transcriptional regulator</fullName>
    </submittedName>
</protein>
<reference evidence="5" key="1">
    <citation type="submission" date="2015-08" db="EMBL/GenBank/DDBJ databases">
        <title>Complete DNA Sequence of Pseudomonas syringae pv. actinidiae, the Causal Agent of Kiwifruit Canker Disease.</title>
        <authorList>
            <person name="Rikkerink E.H.A."/>
            <person name="Fineran P.C."/>
        </authorList>
    </citation>
    <scope>NUCLEOTIDE SEQUENCE</scope>
    <source>
        <strain evidence="5">DSM 13666</strain>
    </source>
</reference>